<dbReference type="RefSeq" id="WP_128354506.1">
    <property type="nucleotide sequence ID" value="NZ_CP022987.1"/>
</dbReference>
<dbReference type="Gene3D" id="3.40.1190.10">
    <property type="entry name" value="Mur-like, catalytic domain"/>
    <property type="match status" value="1"/>
</dbReference>
<dbReference type="GO" id="GO:0008841">
    <property type="term" value="F:dihydrofolate synthase activity"/>
    <property type="evidence" value="ECO:0007669"/>
    <property type="project" value="UniProtKB-EC"/>
</dbReference>
<dbReference type="Gene3D" id="3.90.190.20">
    <property type="entry name" value="Mur ligase, C-terminal domain"/>
    <property type="match status" value="1"/>
</dbReference>
<evidence type="ECO:0000256" key="9">
    <source>
        <dbReference type="ARBA" id="ARBA00019357"/>
    </source>
</evidence>
<dbReference type="InterPro" id="IPR036565">
    <property type="entry name" value="Mur-like_cat_sf"/>
</dbReference>
<dbReference type="EC" id="6.3.2.17" evidence="8"/>
<dbReference type="InterPro" id="IPR001645">
    <property type="entry name" value="Folylpolyglutamate_synth"/>
</dbReference>
<dbReference type="FunFam" id="3.40.1190.10:FF:000004">
    <property type="entry name" value="Dihydrofolate synthase/folylpolyglutamate synthase"/>
    <property type="match status" value="1"/>
</dbReference>
<comment type="catalytic activity">
    <reaction evidence="20">
        <text>10-formyltetrahydrofolyl-(gamma-L-Glu)(n) + L-glutamate + ATP = 10-formyltetrahydrofolyl-(gamma-L-Glu)(n+1) + ADP + phosphate + H(+)</text>
        <dbReference type="Rhea" id="RHEA:51904"/>
        <dbReference type="Rhea" id="RHEA-COMP:13088"/>
        <dbReference type="Rhea" id="RHEA-COMP:14300"/>
        <dbReference type="ChEBI" id="CHEBI:15378"/>
        <dbReference type="ChEBI" id="CHEBI:29985"/>
        <dbReference type="ChEBI" id="CHEBI:30616"/>
        <dbReference type="ChEBI" id="CHEBI:43474"/>
        <dbReference type="ChEBI" id="CHEBI:134413"/>
        <dbReference type="ChEBI" id="CHEBI:456216"/>
        <dbReference type="EC" id="6.3.2.17"/>
    </reaction>
</comment>
<dbReference type="Proteomes" id="UP000283474">
    <property type="component" value="Chromosome"/>
</dbReference>
<dbReference type="EC" id="6.3.2.12" evidence="7"/>
<keyword evidence="12" id="KW-0547">Nucleotide-binding</keyword>
<dbReference type="SUPFAM" id="SSF53623">
    <property type="entry name" value="MurD-like peptide ligases, catalytic domain"/>
    <property type="match status" value="1"/>
</dbReference>
<gene>
    <name evidence="26" type="ORF">CKA81_06145</name>
</gene>
<comment type="pathway">
    <text evidence="4">Cofactor biosynthesis; tetrahydrofolylpolyglutamate biosynthesis.</text>
</comment>
<keyword evidence="15" id="KW-0289">Folate biosynthesis</keyword>
<evidence type="ECO:0000256" key="8">
    <source>
        <dbReference type="ARBA" id="ARBA00013025"/>
    </source>
</evidence>
<evidence type="ECO:0000256" key="6">
    <source>
        <dbReference type="ARBA" id="ARBA00011245"/>
    </source>
</evidence>
<comment type="cofactor">
    <cofactor evidence="1">
        <name>Mg(2+)</name>
        <dbReference type="ChEBI" id="CHEBI:18420"/>
    </cofactor>
</comment>
<feature type="domain" description="Mur ligase central" evidence="25">
    <location>
        <begin position="52"/>
        <end position="266"/>
    </location>
</feature>
<evidence type="ECO:0000259" key="25">
    <source>
        <dbReference type="Pfam" id="PF08245"/>
    </source>
</evidence>
<dbReference type="SUPFAM" id="SSF53244">
    <property type="entry name" value="MurD-like peptide ligases, peptide-binding domain"/>
    <property type="match status" value="1"/>
</dbReference>
<evidence type="ECO:0000256" key="18">
    <source>
        <dbReference type="ARBA" id="ARBA00032510"/>
    </source>
</evidence>
<keyword evidence="11" id="KW-0479">Metal-binding</keyword>
<comment type="function">
    <text evidence="2">Functions in two distinct reactions of the de novo folate biosynthetic pathway. Catalyzes the addition of a glutamate residue to dihydropteroate (7,8-dihydropteroate or H2Pte) to form dihydrofolate (7,8-dihydrofolate monoglutamate or H2Pte-Glu). Also catalyzes successive additions of L-glutamate to tetrahydrofolate or 10-formyltetrahydrofolate or 5,10-methylenetetrahydrofolate, leading to folylpolyglutamate derivatives.</text>
</comment>
<accession>A0A410GAZ5</accession>
<evidence type="ECO:0000313" key="26">
    <source>
        <dbReference type="EMBL" id="QAA93463.1"/>
    </source>
</evidence>
<proteinExistence type="inferred from homology"/>
<evidence type="ECO:0000256" key="15">
    <source>
        <dbReference type="ARBA" id="ARBA00022909"/>
    </source>
</evidence>
<dbReference type="KEGG" id="pus:CKA81_06145"/>
<dbReference type="InterPro" id="IPR013221">
    <property type="entry name" value="Mur_ligase_cen"/>
</dbReference>
<keyword evidence="13" id="KW-0067">ATP-binding</keyword>
<dbReference type="InterPro" id="IPR036615">
    <property type="entry name" value="Mur_ligase_C_dom_sf"/>
</dbReference>
<evidence type="ECO:0000256" key="10">
    <source>
        <dbReference type="ARBA" id="ARBA00022598"/>
    </source>
</evidence>
<evidence type="ECO:0000256" key="16">
    <source>
        <dbReference type="ARBA" id="ARBA00030048"/>
    </source>
</evidence>
<dbReference type="GO" id="GO:0005524">
    <property type="term" value="F:ATP binding"/>
    <property type="evidence" value="ECO:0007669"/>
    <property type="project" value="UniProtKB-KW"/>
</dbReference>
<dbReference type="NCBIfam" id="TIGR01499">
    <property type="entry name" value="folC"/>
    <property type="match status" value="1"/>
</dbReference>
<sequence length="470" mass="50235">MTSLSPGASATLPQWLDYLETLHRTSIDLGLERIRTVADKLGMTMPFVKITVGGTNGKGSTCAMLEAILLAAGYKVGLYTSPHLVDFNERIRLNGDFATDEQIVAQLHKIEQLRGDTTLTYFEYTTLAALLLFEAQSMDVAVLEVGLGGRLDAVNLVDTDCAIITSVDIDHTEYLGDTREKIGLEKAHIFRSGKPAVCADPVPPDTLVEYASQIGADLWRFGKDFNYSGDRLQWAYGGRAQRRSGLAYPSLRGANQLLNATAALAALEALRNTLIVPQQAVRIGLSQVALPARLQILPGTPTIILDVAHNPHAAAALGQNLDSMGYFPHTHAVVGMLHDKDIAGVVARLATRVDRWYCAGLPGHRGTPANELAGIVRQAVAATTGRSTLEETSTEARRVPEPAAPSGKPGVRAAAVAPVNAEAVSVTTHDDPLLAFVAAQNQATENDRILVFGSFATVGPILDHLGRKAT</sequence>
<evidence type="ECO:0000256" key="7">
    <source>
        <dbReference type="ARBA" id="ARBA00013023"/>
    </source>
</evidence>
<protein>
    <recommendedName>
        <fullName evidence="9">Dihydrofolate synthase/folylpolyglutamate synthase</fullName>
        <ecNumber evidence="7">6.3.2.12</ecNumber>
        <ecNumber evidence="8">6.3.2.17</ecNumber>
    </recommendedName>
    <alternativeName>
        <fullName evidence="18">Folylpoly-gamma-glutamate synthetase-dihydrofolate synthetase</fullName>
    </alternativeName>
    <alternativeName>
        <fullName evidence="16">Folylpolyglutamate synthetase</fullName>
    </alternativeName>
    <alternativeName>
        <fullName evidence="17">Tetrahydrofolylpolyglutamate synthase</fullName>
    </alternativeName>
</protein>
<evidence type="ECO:0000256" key="2">
    <source>
        <dbReference type="ARBA" id="ARBA00002714"/>
    </source>
</evidence>
<feature type="region of interest" description="Disordered" evidence="23">
    <location>
        <begin position="384"/>
        <end position="411"/>
    </location>
</feature>
<evidence type="ECO:0000256" key="12">
    <source>
        <dbReference type="ARBA" id="ARBA00022741"/>
    </source>
</evidence>
<evidence type="ECO:0000256" key="23">
    <source>
        <dbReference type="SAM" id="MobiDB-lite"/>
    </source>
</evidence>
<name>A0A410GAZ5_9BURK</name>
<evidence type="ECO:0000256" key="4">
    <source>
        <dbReference type="ARBA" id="ARBA00005150"/>
    </source>
</evidence>
<dbReference type="GO" id="GO:0046656">
    <property type="term" value="P:folic acid biosynthetic process"/>
    <property type="evidence" value="ECO:0007669"/>
    <property type="project" value="UniProtKB-KW"/>
</dbReference>
<keyword evidence="14" id="KW-0460">Magnesium</keyword>
<evidence type="ECO:0000256" key="22">
    <source>
        <dbReference type="ARBA" id="ARBA00049161"/>
    </source>
</evidence>
<evidence type="ECO:0000256" key="14">
    <source>
        <dbReference type="ARBA" id="ARBA00022842"/>
    </source>
</evidence>
<evidence type="ECO:0000256" key="11">
    <source>
        <dbReference type="ARBA" id="ARBA00022723"/>
    </source>
</evidence>
<dbReference type="PIRSF" id="PIRSF001563">
    <property type="entry name" value="Folylpolyglu_synth"/>
    <property type="match status" value="1"/>
</dbReference>
<keyword evidence="10" id="KW-0436">Ligase</keyword>
<reference evidence="26 27" key="1">
    <citation type="submission" date="2017-08" db="EMBL/GenBank/DDBJ databases">
        <authorList>
            <person name="Park S.-J."/>
            <person name="Kim H."/>
        </authorList>
    </citation>
    <scope>NUCLEOTIDE SEQUENCE [LARGE SCALE GENOMIC DNA]</scope>
    <source>
        <strain evidence="27">ye3</strain>
    </source>
</reference>
<dbReference type="InterPro" id="IPR004101">
    <property type="entry name" value="Mur_ligase_C"/>
</dbReference>
<evidence type="ECO:0000256" key="5">
    <source>
        <dbReference type="ARBA" id="ARBA00008276"/>
    </source>
</evidence>
<dbReference type="NCBIfam" id="NF008101">
    <property type="entry name" value="PRK10846.1"/>
    <property type="match status" value="1"/>
</dbReference>
<dbReference type="GO" id="GO:0046654">
    <property type="term" value="P:tetrahydrofolate biosynthetic process"/>
    <property type="evidence" value="ECO:0007669"/>
    <property type="project" value="UniProtKB-UniPathway"/>
</dbReference>
<dbReference type="GO" id="GO:0005737">
    <property type="term" value="C:cytoplasm"/>
    <property type="evidence" value="ECO:0007669"/>
    <property type="project" value="TreeGrafter"/>
</dbReference>
<comment type="catalytic activity">
    <reaction evidence="21">
        <text>(6R)-5,10-methylenetetrahydrofolyl-(gamma-L-Glu)(n) + L-glutamate + ATP = (6R)-5,10-methylenetetrahydrofolyl-(gamma-L-Glu)(n+1) + ADP + phosphate + H(+)</text>
        <dbReference type="Rhea" id="RHEA:51912"/>
        <dbReference type="Rhea" id="RHEA-COMP:13257"/>
        <dbReference type="Rhea" id="RHEA-COMP:13258"/>
        <dbReference type="ChEBI" id="CHEBI:15378"/>
        <dbReference type="ChEBI" id="CHEBI:29985"/>
        <dbReference type="ChEBI" id="CHEBI:30616"/>
        <dbReference type="ChEBI" id="CHEBI:43474"/>
        <dbReference type="ChEBI" id="CHEBI:136572"/>
        <dbReference type="ChEBI" id="CHEBI:456216"/>
        <dbReference type="EC" id="6.3.2.17"/>
    </reaction>
</comment>
<dbReference type="EMBL" id="CP022987">
    <property type="protein sequence ID" value="QAA93463.1"/>
    <property type="molecule type" value="Genomic_DNA"/>
</dbReference>
<comment type="catalytic activity">
    <reaction evidence="22">
        <text>7,8-dihydropteroate + L-glutamate + ATP = 7,8-dihydrofolate + ADP + phosphate + H(+)</text>
        <dbReference type="Rhea" id="RHEA:23584"/>
        <dbReference type="ChEBI" id="CHEBI:15378"/>
        <dbReference type="ChEBI" id="CHEBI:17839"/>
        <dbReference type="ChEBI" id="CHEBI:29985"/>
        <dbReference type="ChEBI" id="CHEBI:30616"/>
        <dbReference type="ChEBI" id="CHEBI:43474"/>
        <dbReference type="ChEBI" id="CHEBI:57451"/>
        <dbReference type="ChEBI" id="CHEBI:456216"/>
        <dbReference type="EC" id="6.3.2.12"/>
    </reaction>
</comment>
<evidence type="ECO:0000256" key="20">
    <source>
        <dbReference type="ARBA" id="ARBA00047808"/>
    </source>
</evidence>
<evidence type="ECO:0000313" key="27">
    <source>
        <dbReference type="Proteomes" id="UP000283474"/>
    </source>
</evidence>
<evidence type="ECO:0000256" key="19">
    <source>
        <dbReference type="ARBA" id="ARBA00047493"/>
    </source>
</evidence>
<comment type="subunit">
    <text evidence="6">Monomer.</text>
</comment>
<evidence type="ECO:0000256" key="3">
    <source>
        <dbReference type="ARBA" id="ARBA00004799"/>
    </source>
</evidence>
<comment type="catalytic activity">
    <reaction evidence="19">
        <text>(6S)-5,6,7,8-tetrahydrofolyl-(gamma-L-Glu)(n) + L-glutamate + ATP = (6S)-5,6,7,8-tetrahydrofolyl-(gamma-L-Glu)(n+1) + ADP + phosphate + H(+)</text>
        <dbReference type="Rhea" id="RHEA:10580"/>
        <dbReference type="Rhea" id="RHEA-COMP:14738"/>
        <dbReference type="Rhea" id="RHEA-COMP:14740"/>
        <dbReference type="ChEBI" id="CHEBI:15378"/>
        <dbReference type="ChEBI" id="CHEBI:29985"/>
        <dbReference type="ChEBI" id="CHEBI:30616"/>
        <dbReference type="ChEBI" id="CHEBI:43474"/>
        <dbReference type="ChEBI" id="CHEBI:141005"/>
        <dbReference type="ChEBI" id="CHEBI:456216"/>
        <dbReference type="EC" id="6.3.2.17"/>
    </reaction>
</comment>
<dbReference type="OrthoDB" id="9809356at2"/>
<dbReference type="GO" id="GO:0004326">
    <property type="term" value="F:tetrahydrofolylpolyglutamate synthase activity"/>
    <property type="evidence" value="ECO:0007669"/>
    <property type="project" value="UniProtKB-EC"/>
</dbReference>
<evidence type="ECO:0000256" key="17">
    <source>
        <dbReference type="ARBA" id="ARBA00030592"/>
    </source>
</evidence>
<dbReference type="UniPathway" id="UPA00077">
    <property type="reaction ID" value="UER00157"/>
</dbReference>
<evidence type="ECO:0000259" key="24">
    <source>
        <dbReference type="Pfam" id="PF02875"/>
    </source>
</evidence>
<keyword evidence="27" id="KW-1185">Reference proteome</keyword>
<comment type="pathway">
    <text evidence="3">Cofactor biosynthesis; tetrahydrofolate biosynthesis; 7,8-dihydrofolate from 2-amino-4-hydroxy-6-hydroxymethyl-7,8-dihydropteridine diphosphate and 4-aminobenzoate: step 2/2.</text>
</comment>
<comment type="similarity">
    <text evidence="5">Belongs to the folylpolyglutamate synthase family.</text>
</comment>
<dbReference type="PANTHER" id="PTHR11136">
    <property type="entry name" value="FOLYLPOLYGLUTAMATE SYNTHASE-RELATED"/>
    <property type="match status" value="1"/>
</dbReference>
<evidence type="ECO:0000256" key="21">
    <source>
        <dbReference type="ARBA" id="ARBA00049035"/>
    </source>
</evidence>
<evidence type="ECO:0000256" key="13">
    <source>
        <dbReference type="ARBA" id="ARBA00022840"/>
    </source>
</evidence>
<organism evidence="26 27">
    <name type="scientific">Pollutimonas thiosulfatoxidans</name>
    <dbReference type="NCBI Taxonomy" id="2028345"/>
    <lineage>
        <taxon>Bacteria</taxon>
        <taxon>Pseudomonadati</taxon>
        <taxon>Pseudomonadota</taxon>
        <taxon>Betaproteobacteria</taxon>
        <taxon>Burkholderiales</taxon>
        <taxon>Alcaligenaceae</taxon>
        <taxon>Pollutimonas</taxon>
    </lineage>
</organism>
<dbReference type="PANTHER" id="PTHR11136:SF0">
    <property type="entry name" value="DIHYDROFOLATE SYNTHETASE-RELATED"/>
    <property type="match status" value="1"/>
</dbReference>
<evidence type="ECO:0000256" key="1">
    <source>
        <dbReference type="ARBA" id="ARBA00001946"/>
    </source>
</evidence>
<dbReference type="Pfam" id="PF08245">
    <property type="entry name" value="Mur_ligase_M"/>
    <property type="match status" value="1"/>
</dbReference>
<dbReference type="Pfam" id="PF02875">
    <property type="entry name" value="Mur_ligase_C"/>
    <property type="match status" value="1"/>
</dbReference>
<dbReference type="AlphaFoldDB" id="A0A410GAZ5"/>
<dbReference type="GO" id="GO:0046872">
    <property type="term" value="F:metal ion binding"/>
    <property type="evidence" value="ECO:0007669"/>
    <property type="project" value="UniProtKB-KW"/>
</dbReference>
<feature type="domain" description="Mur ligase C-terminal" evidence="24">
    <location>
        <begin position="293"/>
        <end position="454"/>
    </location>
</feature>